<dbReference type="Gene3D" id="3.30.450.30">
    <property type="entry name" value="Dynein light chain 2a, cytoplasmic"/>
    <property type="match status" value="1"/>
</dbReference>
<dbReference type="STRING" id="102285.A0A0R3T558"/>
<evidence type="ECO:0000313" key="5">
    <source>
        <dbReference type="WBParaSite" id="HNAJ_0000219601-mRNA-1"/>
    </source>
</evidence>
<dbReference type="SUPFAM" id="SSF103196">
    <property type="entry name" value="Roadblock/LC7 domain"/>
    <property type="match status" value="1"/>
</dbReference>
<dbReference type="EMBL" id="UZAE01001019">
    <property type="protein sequence ID" value="VDN98054.1"/>
    <property type="molecule type" value="Genomic_DNA"/>
</dbReference>
<feature type="domain" description="Roadblock/LAMTOR2" evidence="2">
    <location>
        <begin position="14"/>
        <end position="100"/>
    </location>
</feature>
<dbReference type="OrthoDB" id="9985637at2759"/>
<dbReference type="Proteomes" id="UP000278807">
    <property type="component" value="Unassembled WGS sequence"/>
</dbReference>
<keyword evidence="4" id="KW-1185">Reference proteome</keyword>
<evidence type="ECO:0000256" key="1">
    <source>
        <dbReference type="ARBA" id="ARBA00007191"/>
    </source>
</evidence>
<dbReference type="AlphaFoldDB" id="A0A0R3T558"/>
<gene>
    <name evidence="3" type="ORF">HNAJ_LOCUS2195</name>
</gene>
<organism evidence="5">
    <name type="scientific">Rodentolepis nana</name>
    <name type="common">Dwarf tapeworm</name>
    <name type="synonym">Hymenolepis nana</name>
    <dbReference type="NCBI Taxonomy" id="102285"/>
    <lineage>
        <taxon>Eukaryota</taxon>
        <taxon>Metazoa</taxon>
        <taxon>Spiralia</taxon>
        <taxon>Lophotrochozoa</taxon>
        <taxon>Platyhelminthes</taxon>
        <taxon>Cestoda</taxon>
        <taxon>Eucestoda</taxon>
        <taxon>Cyclophyllidea</taxon>
        <taxon>Hymenolepididae</taxon>
        <taxon>Rodentolepis</taxon>
    </lineage>
</organism>
<reference evidence="3 4" key="2">
    <citation type="submission" date="2018-11" db="EMBL/GenBank/DDBJ databases">
        <authorList>
            <consortium name="Pathogen Informatics"/>
        </authorList>
    </citation>
    <scope>NUCLEOTIDE SEQUENCE [LARGE SCALE GENOMIC DNA]</scope>
</reference>
<dbReference type="WBParaSite" id="HNAJ_0000219601-mRNA-1">
    <property type="protein sequence ID" value="HNAJ_0000219601-mRNA-1"/>
    <property type="gene ID" value="HNAJ_0000219601"/>
</dbReference>
<evidence type="ECO:0000259" key="2">
    <source>
        <dbReference type="SMART" id="SM00960"/>
    </source>
</evidence>
<reference evidence="5" key="1">
    <citation type="submission" date="2017-02" db="UniProtKB">
        <authorList>
            <consortium name="WormBaseParasite"/>
        </authorList>
    </citation>
    <scope>IDENTIFICATION</scope>
</reference>
<evidence type="ECO:0000313" key="4">
    <source>
        <dbReference type="Proteomes" id="UP000278807"/>
    </source>
</evidence>
<accession>A0A0R3T558</accession>
<dbReference type="PANTHER" id="PTHR10779">
    <property type="entry name" value="DYNEIN LIGHT CHAIN ROADBLOCK"/>
    <property type="match status" value="1"/>
</dbReference>
<sequence length="110" mass="12729">MLATNDVDSDIIQRFERIRNHKNIQGIILVNEEGNPVRSSLDTSTSLHYSRHANELKAISQDIVRDLNPDDELTVLRLRTEHNEIMMLPNKEQMVVCIQACEKNMETEEL</sequence>
<dbReference type="InterPro" id="IPR004942">
    <property type="entry name" value="Roadblock/LAMTOR2_dom"/>
</dbReference>
<evidence type="ECO:0000313" key="3">
    <source>
        <dbReference type="EMBL" id="VDN98054.1"/>
    </source>
</evidence>
<name>A0A0R3T558_RODNA</name>
<dbReference type="SMART" id="SM00960">
    <property type="entry name" value="Robl_LC7"/>
    <property type="match status" value="1"/>
</dbReference>
<proteinExistence type="inferred from homology"/>
<protein>
    <submittedName>
        <fullName evidence="5">Robl_LC7 domain-containing protein</fullName>
    </submittedName>
</protein>
<comment type="similarity">
    <text evidence="1">Belongs to the GAMAD family.</text>
</comment>
<dbReference type="Pfam" id="PF03259">
    <property type="entry name" value="Robl_LC7"/>
    <property type="match status" value="1"/>
</dbReference>